<dbReference type="HOGENOM" id="CLU_576108_0_0_1"/>
<sequence>MNNTVLEPPYSKPYWLASEVGIWVCTLSFVYLLLGCALYLASFGKDKKKVTTEQKLLRICVFSSCFALARMVSDHTVAFVGWRNNTTCIRTVNVSTALYAPSIYSIYVFLWFRQNEFYSNPILKHLANKHLIRFSRVTILLLFIAGFAVTVLFQIPEVTGWDFKATPSGCIDVADIADIEALPTILVVITIVGQVALLGLLVYPILVTKKNQQQMTSSRSVTSPKVDRSRPLLQQAIVGRMRERGSVGMDAARKSSDVIDDVGSSDDDISHSELCWSEGESTDCESQAGDITMHGSTRGHRFTRRDGGSPAPRRVASLGSPKRIKVRKLRRTPRKSSMRKREQKLTILIKKVSILASICVASDVTATILQIMISLPELVYFFIFDVNLLINTVCVLLSFKQWRKIFFPRFTPPTPQPHDPPSSGGNTTNTHLPNHDPHGRNLDNVSIRSGLSTHTEMIVMSRSGTPEVHDVTRV</sequence>
<accession>A0A1W2W817</accession>
<dbReference type="GeneID" id="100184962"/>
<dbReference type="RefSeq" id="XP_002121332.3">
    <property type="nucleotide sequence ID" value="XM_002121296.5"/>
</dbReference>
<feature type="transmembrane region" description="Helical" evidence="2">
    <location>
        <begin position="379"/>
        <end position="399"/>
    </location>
</feature>
<feature type="region of interest" description="Disordered" evidence="1">
    <location>
        <begin position="291"/>
        <end position="315"/>
    </location>
</feature>
<accession>F6SEJ9</accession>
<reference evidence="4" key="1">
    <citation type="journal article" date="2002" name="Science">
        <title>The draft genome of Ciona intestinalis: insights into chordate and vertebrate origins.</title>
        <authorList>
            <person name="Dehal P."/>
            <person name="Satou Y."/>
            <person name="Campbell R.K."/>
            <person name="Chapman J."/>
            <person name="Degnan B."/>
            <person name="De Tomaso A."/>
            <person name="Davidson B."/>
            <person name="Di Gregorio A."/>
            <person name="Gelpke M."/>
            <person name="Goodstein D.M."/>
            <person name="Harafuji N."/>
            <person name="Hastings K.E."/>
            <person name="Ho I."/>
            <person name="Hotta K."/>
            <person name="Huang W."/>
            <person name="Kawashima T."/>
            <person name="Lemaire P."/>
            <person name="Martinez D."/>
            <person name="Meinertzhagen I.A."/>
            <person name="Necula S."/>
            <person name="Nonaka M."/>
            <person name="Putnam N."/>
            <person name="Rash S."/>
            <person name="Saiga H."/>
            <person name="Satake M."/>
            <person name="Terry A."/>
            <person name="Yamada L."/>
            <person name="Wang H.G."/>
            <person name="Awazu S."/>
            <person name="Azumi K."/>
            <person name="Boore J."/>
            <person name="Branno M."/>
            <person name="Chin-Bow S."/>
            <person name="DeSantis R."/>
            <person name="Doyle S."/>
            <person name="Francino P."/>
            <person name="Keys D.N."/>
            <person name="Haga S."/>
            <person name="Hayashi H."/>
            <person name="Hino K."/>
            <person name="Imai K.S."/>
            <person name="Inaba K."/>
            <person name="Kano S."/>
            <person name="Kobayashi K."/>
            <person name="Kobayashi M."/>
            <person name="Lee B.I."/>
            <person name="Makabe K.W."/>
            <person name="Manohar C."/>
            <person name="Matassi G."/>
            <person name="Medina M."/>
            <person name="Mochizuki Y."/>
            <person name="Mount S."/>
            <person name="Morishita T."/>
            <person name="Miura S."/>
            <person name="Nakayama A."/>
            <person name="Nishizaka S."/>
            <person name="Nomoto H."/>
            <person name="Ohta F."/>
            <person name="Oishi K."/>
            <person name="Rigoutsos I."/>
            <person name="Sano M."/>
            <person name="Sasaki A."/>
            <person name="Sasakura Y."/>
            <person name="Shoguchi E."/>
            <person name="Shin-i T."/>
            <person name="Spagnuolo A."/>
            <person name="Stainier D."/>
            <person name="Suzuki M.M."/>
            <person name="Tassy O."/>
            <person name="Takatori N."/>
            <person name="Tokuoka M."/>
            <person name="Yagi K."/>
            <person name="Yoshizaki F."/>
            <person name="Wada S."/>
            <person name="Zhang C."/>
            <person name="Hyatt P.D."/>
            <person name="Larimer F."/>
            <person name="Detter C."/>
            <person name="Doggett N."/>
            <person name="Glavina T."/>
            <person name="Hawkins T."/>
            <person name="Richardson P."/>
            <person name="Lucas S."/>
            <person name="Kohara Y."/>
            <person name="Levine M."/>
            <person name="Satoh N."/>
            <person name="Rokhsar D.S."/>
        </authorList>
    </citation>
    <scope>NUCLEOTIDE SEQUENCE [LARGE SCALE GENOMIC DNA]</scope>
</reference>
<dbReference type="GeneTree" id="ENSGT00390000009071"/>
<gene>
    <name evidence="3" type="primary">LOC100184962</name>
</gene>
<reference evidence="3" key="2">
    <citation type="submission" date="2025-08" db="UniProtKB">
        <authorList>
            <consortium name="Ensembl"/>
        </authorList>
    </citation>
    <scope>IDENTIFICATION</scope>
</reference>
<evidence type="ECO:0000313" key="3">
    <source>
        <dbReference type="Ensembl" id="ENSCINP00000000730.3"/>
    </source>
</evidence>
<feature type="transmembrane region" description="Helical" evidence="2">
    <location>
        <begin position="133"/>
        <end position="155"/>
    </location>
</feature>
<evidence type="ECO:0000256" key="2">
    <source>
        <dbReference type="SAM" id="Phobius"/>
    </source>
</evidence>
<organism evidence="3 4">
    <name type="scientific">Ciona intestinalis</name>
    <name type="common">Transparent sea squirt</name>
    <name type="synonym">Ascidia intestinalis</name>
    <dbReference type="NCBI Taxonomy" id="7719"/>
    <lineage>
        <taxon>Eukaryota</taxon>
        <taxon>Metazoa</taxon>
        <taxon>Chordata</taxon>
        <taxon>Tunicata</taxon>
        <taxon>Ascidiacea</taxon>
        <taxon>Phlebobranchia</taxon>
        <taxon>Cionidae</taxon>
        <taxon>Ciona</taxon>
    </lineage>
</organism>
<proteinExistence type="predicted"/>
<protein>
    <submittedName>
        <fullName evidence="3">Uncharacterized LOC100184962</fullName>
    </submittedName>
</protein>
<evidence type="ECO:0000313" key="4">
    <source>
        <dbReference type="Proteomes" id="UP000008144"/>
    </source>
</evidence>
<keyword evidence="4" id="KW-1185">Reference proteome</keyword>
<keyword evidence="2" id="KW-1133">Transmembrane helix</keyword>
<dbReference type="InParanoid" id="F6SEJ9"/>
<dbReference type="Ensembl" id="ENSCINT00000000730.3">
    <property type="protein sequence ID" value="ENSCINP00000000730.3"/>
    <property type="gene ID" value="ENSCING00000000397.3"/>
</dbReference>
<feature type="compositionally biased region" description="Polar residues" evidence="1">
    <location>
        <begin position="423"/>
        <end position="432"/>
    </location>
</feature>
<feature type="transmembrane region" description="Helical" evidence="2">
    <location>
        <begin position="92"/>
        <end position="112"/>
    </location>
</feature>
<feature type="transmembrane region" description="Helical" evidence="2">
    <location>
        <begin position="348"/>
        <end position="373"/>
    </location>
</feature>
<keyword evidence="2" id="KW-0812">Transmembrane</keyword>
<feature type="transmembrane region" description="Helical" evidence="2">
    <location>
        <begin position="20"/>
        <end position="44"/>
    </location>
</feature>
<evidence type="ECO:0000256" key="1">
    <source>
        <dbReference type="SAM" id="MobiDB-lite"/>
    </source>
</evidence>
<name>F6SEJ9_CIOIN</name>
<dbReference type="KEGG" id="cin:100184962"/>
<dbReference type="AlphaFoldDB" id="F6SEJ9"/>
<dbReference type="Proteomes" id="UP000008144">
    <property type="component" value="Unassembled WGS sequence"/>
</dbReference>
<reference evidence="3" key="3">
    <citation type="submission" date="2025-09" db="UniProtKB">
        <authorList>
            <consortium name="Ensembl"/>
        </authorList>
    </citation>
    <scope>IDENTIFICATION</scope>
</reference>
<feature type="region of interest" description="Disordered" evidence="1">
    <location>
        <begin position="411"/>
        <end position="446"/>
    </location>
</feature>
<feature type="transmembrane region" description="Helical" evidence="2">
    <location>
        <begin position="56"/>
        <end position="72"/>
    </location>
</feature>
<keyword evidence="2" id="KW-0472">Membrane</keyword>
<feature type="compositionally biased region" description="Pro residues" evidence="1">
    <location>
        <begin position="411"/>
        <end position="420"/>
    </location>
</feature>
<feature type="transmembrane region" description="Helical" evidence="2">
    <location>
        <begin position="185"/>
        <end position="206"/>
    </location>
</feature>